<evidence type="ECO:0000256" key="1">
    <source>
        <dbReference type="SAM" id="MobiDB-lite"/>
    </source>
</evidence>
<proteinExistence type="predicted"/>
<reference evidence="2 3" key="1">
    <citation type="submission" date="2017-06" db="EMBL/GenBank/DDBJ databases">
        <authorList>
            <person name="Kim H.J."/>
            <person name="Triplett B.A."/>
        </authorList>
    </citation>
    <scope>NUCLEOTIDE SEQUENCE [LARGE SCALE GENOMIC DNA]</scope>
    <source>
        <strain evidence="2 3">DSM 14713</strain>
    </source>
</reference>
<gene>
    <name evidence="2" type="ORF">MEBOL_003479</name>
</gene>
<dbReference type="Proteomes" id="UP000217289">
    <property type="component" value="Chromosome"/>
</dbReference>
<evidence type="ECO:0000313" key="3">
    <source>
        <dbReference type="Proteomes" id="UP000217289"/>
    </source>
</evidence>
<dbReference type="KEGG" id="mbd:MEBOL_003479"/>
<dbReference type="OrthoDB" id="5523423at2"/>
<protein>
    <submittedName>
        <fullName evidence="2">Uncharacterized protein</fullName>
    </submittedName>
</protein>
<feature type="region of interest" description="Disordered" evidence="1">
    <location>
        <begin position="109"/>
        <end position="128"/>
    </location>
</feature>
<organism evidence="2 3">
    <name type="scientific">Melittangium boletus DSM 14713</name>
    <dbReference type="NCBI Taxonomy" id="1294270"/>
    <lineage>
        <taxon>Bacteria</taxon>
        <taxon>Pseudomonadati</taxon>
        <taxon>Myxococcota</taxon>
        <taxon>Myxococcia</taxon>
        <taxon>Myxococcales</taxon>
        <taxon>Cystobacterineae</taxon>
        <taxon>Archangiaceae</taxon>
        <taxon>Melittangium</taxon>
    </lineage>
</organism>
<evidence type="ECO:0000313" key="2">
    <source>
        <dbReference type="EMBL" id="ATB30024.1"/>
    </source>
</evidence>
<dbReference type="AlphaFoldDB" id="A0A250IDU2"/>
<feature type="region of interest" description="Disordered" evidence="1">
    <location>
        <begin position="169"/>
        <end position="190"/>
    </location>
</feature>
<name>A0A250IDU2_9BACT</name>
<accession>A0A250IDU2</accession>
<dbReference type="RefSeq" id="WP_095978521.1">
    <property type="nucleotide sequence ID" value="NZ_CP022163.1"/>
</dbReference>
<sequence>MADEKTRKSGAPERFELGASYDEIGPDLGSLHDAWQVDTGEAALHFQPGDRVEWQLSGDYEVSLSCRRGSSIVRLRVKEGPRSVRTSELADICMWMHAALQRVEHNPRVSAHLTRPPSPSHPPTSISRSPCTPAVLALMAVLSWLHLTREPELPSPAPAGALSDVHAPADAPYVTDSDPPSPPSLAYPLPSKPFRNQAAAPCKPELWEEEINGGCWMQLGRPPPCLKIHAEYQGKCYLPVSKDRGRLPSTVQP</sequence>
<dbReference type="EMBL" id="CP022163">
    <property type="protein sequence ID" value="ATB30024.1"/>
    <property type="molecule type" value="Genomic_DNA"/>
</dbReference>
<keyword evidence="3" id="KW-1185">Reference proteome</keyword>